<evidence type="ECO:0000313" key="1">
    <source>
        <dbReference type="EMBL" id="DAA02915.1"/>
    </source>
</evidence>
<accession>Q6ILE6</accession>
<name>Q6ILE6_DROME</name>
<gene>
    <name evidence="1" type="ORF">HDC09519</name>
</gene>
<dbReference type="AlphaFoldDB" id="Q6ILE6"/>
<proteinExistence type="predicted"/>
<dbReference type="EMBL" id="BK002070">
    <property type="protein sequence ID" value="DAA02915.1"/>
    <property type="molecule type" value="Genomic_DNA"/>
</dbReference>
<protein>
    <submittedName>
        <fullName evidence="1">HDC09519</fullName>
    </submittedName>
</protein>
<sequence>MAIHHRDIAAKESEGVAGAASVAAVSVVLLRCCGGVAAAPVCLPHAIHLLGEEQLQRPLHDAAVSSCNWETCKPASRETANLQQVTCNLATCDAADPDKQTLRASCSCPELSTWTPGVKGSGKVKRMRNTWPKHH</sequence>
<organism evidence="1">
    <name type="scientific">Drosophila melanogaster</name>
    <name type="common">Fruit fly</name>
    <dbReference type="NCBI Taxonomy" id="7227"/>
    <lineage>
        <taxon>Eukaryota</taxon>
        <taxon>Metazoa</taxon>
        <taxon>Ecdysozoa</taxon>
        <taxon>Arthropoda</taxon>
        <taxon>Hexapoda</taxon>
        <taxon>Insecta</taxon>
        <taxon>Pterygota</taxon>
        <taxon>Neoptera</taxon>
        <taxon>Endopterygota</taxon>
        <taxon>Diptera</taxon>
        <taxon>Brachycera</taxon>
        <taxon>Muscomorpha</taxon>
        <taxon>Ephydroidea</taxon>
        <taxon>Drosophilidae</taxon>
        <taxon>Drosophila</taxon>
        <taxon>Sophophora</taxon>
    </lineage>
</organism>
<reference evidence="1" key="1">
    <citation type="journal article" date="2003" name="Genome Biol.">
        <title>An integrated gene annotation and transcriptional profiling approach towards the full gene content of the Drosophila genome.</title>
        <authorList>
            <person name="Hild M."/>
            <person name="Beckmann B."/>
            <person name="Haas S.A."/>
            <person name="Koch B."/>
            <person name="Solovyev V."/>
            <person name="Busold C."/>
            <person name="Fellenberg K."/>
            <person name="Boutros M."/>
            <person name="Vingron M."/>
            <person name="Sauer F."/>
            <person name="Hoheisel J.D."/>
            <person name="Paro R."/>
        </authorList>
    </citation>
    <scope>NUCLEOTIDE SEQUENCE</scope>
</reference>